<evidence type="ECO:0000259" key="2">
    <source>
        <dbReference type="PROSITE" id="PS50113"/>
    </source>
</evidence>
<dbReference type="AlphaFoldDB" id="A0A4R9LNS9"/>
<dbReference type="SUPFAM" id="SSF55073">
    <property type="entry name" value="Nucleotide cyclase"/>
    <property type="match status" value="1"/>
</dbReference>
<dbReference type="Pfam" id="PF00990">
    <property type="entry name" value="GGDEF"/>
    <property type="match status" value="1"/>
</dbReference>
<dbReference type="SUPFAM" id="SSF52172">
    <property type="entry name" value="CheY-like"/>
    <property type="match status" value="1"/>
</dbReference>
<dbReference type="SMART" id="SM00052">
    <property type="entry name" value="EAL"/>
    <property type="match status" value="1"/>
</dbReference>
<dbReference type="InterPro" id="IPR035965">
    <property type="entry name" value="PAS-like_dom_sf"/>
</dbReference>
<accession>A0A4R9LNS9</accession>
<feature type="domain" description="EAL" evidence="3">
    <location>
        <begin position="443"/>
        <end position="696"/>
    </location>
</feature>
<dbReference type="SUPFAM" id="SSF55785">
    <property type="entry name" value="PYP-like sensor domain (PAS domain)"/>
    <property type="match status" value="1"/>
</dbReference>
<dbReference type="InterPro" id="IPR052155">
    <property type="entry name" value="Biofilm_reg_signaling"/>
</dbReference>
<dbReference type="InterPro" id="IPR000160">
    <property type="entry name" value="GGDEF_dom"/>
</dbReference>
<dbReference type="SUPFAM" id="SSF141868">
    <property type="entry name" value="EAL domain-like"/>
    <property type="match status" value="1"/>
</dbReference>
<dbReference type="InterPro" id="IPR000014">
    <property type="entry name" value="PAS"/>
</dbReference>
<feature type="domain" description="PAS" evidence="1">
    <location>
        <begin position="158"/>
        <end position="189"/>
    </location>
</feature>
<dbReference type="InterPro" id="IPR000700">
    <property type="entry name" value="PAS-assoc_C"/>
</dbReference>
<gene>
    <name evidence="5" type="ORF">EHS11_15585</name>
</gene>
<dbReference type="InterPro" id="IPR029787">
    <property type="entry name" value="Nucleotide_cyclase"/>
</dbReference>
<comment type="caution">
    <text evidence="5">The sequence shown here is derived from an EMBL/GenBank/DDBJ whole genome shotgun (WGS) entry which is preliminary data.</text>
</comment>
<evidence type="ECO:0000259" key="3">
    <source>
        <dbReference type="PROSITE" id="PS50883"/>
    </source>
</evidence>
<keyword evidence="6" id="KW-1185">Reference proteome</keyword>
<dbReference type="Pfam" id="PF13426">
    <property type="entry name" value="PAS_9"/>
    <property type="match status" value="1"/>
</dbReference>
<dbReference type="PROSITE" id="PS50113">
    <property type="entry name" value="PAC"/>
    <property type="match status" value="1"/>
</dbReference>
<dbReference type="PANTHER" id="PTHR44757">
    <property type="entry name" value="DIGUANYLATE CYCLASE DGCP"/>
    <property type="match status" value="1"/>
</dbReference>
<organism evidence="5 6">
    <name type="scientific">Leptospira ilyithenensis</name>
    <dbReference type="NCBI Taxonomy" id="2484901"/>
    <lineage>
        <taxon>Bacteria</taxon>
        <taxon>Pseudomonadati</taxon>
        <taxon>Spirochaetota</taxon>
        <taxon>Spirochaetia</taxon>
        <taxon>Leptospirales</taxon>
        <taxon>Leptospiraceae</taxon>
        <taxon>Leptospira</taxon>
    </lineage>
</organism>
<dbReference type="PROSITE" id="PS50883">
    <property type="entry name" value="EAL"/>
    <property type="match status" value="1"/>
</dbReference>
<dbReference type="Gene3D" id="3.30.70.270">
    <property type="match status" value="1"/>
</dbReference>
<dbReference type="Pfam" id="PF00563">
    <property type="entry name" value="EAL"/>
    <property type="match status" value="1"/>
</dbReference>
<dbReference type="RefSeq" id="WP_135765281.1">
    <property type="nucleotide sequence ID" value="NZ_RQHV01000061.1"/>
</dbReference>
<feature type="domain" description="PAC" evidence="2">
    <location>
        <begin position="216"/>
        <end position="268"/>
    </location>
</feature>
<evidence type="ECO:0000313" key="5">
    <source>
        <dbReference type="EMBL" id="TGN08329.1"/>
    </source>
</evidence>
<dbReference type="CDD" id="cd00130">
    <property type="entry name" value="PAS"/>
    <property type="match status" value="1"/>
</dbReference>
<dbReference type="Gene3D" id="3.40.50.2300">
    <property type="match status" value="1"/>
</dbReference>
<dbReference type="InterPro" id="IPR043128">
    <property type="entry name" value="Rev_trsase/Diguanyl_cyclase"/>
</dbReference>
<name>A0A4R9LNS9_9LEPT</name>
<evidence type="ECO:0000259" key="4">
    <source>
        <dbReference type="PROSITE" id="PS50887"/>
    </source>
</evidence>
<dbReference type="CDD" id="cd01949">
    <property type="entry name" value="GGDEF"/>
    <property type="match status" value="1"/>
</dbReference>
<dbReference type="PROSITE" id="PS50887">
    <property type="entry name" value="GGDEF"/>
    <property type="match status" value="1"/>
</dbReference>
<dbReference type="EMBL" id="RQHV01000061">
    <property type="protein sequence ID" value="TGN08329.1"/>
    <property type="molecule type" value="Genomic_DNA"/>
</dbReference>
<dbReference type="InterPro" id="IPR035919">
    <property type="entry name" value="EAL_sf"/>
</dbReference>
<feature type="domain" description="GGDEF" evidence="4">
    <location>
        <begin position="301"/>
        <end position="434"/>
    </location>
</feature>
<dbReference type="Gene3D" id="3.20.20.450">
    <property type="entry name" value="EAL domain"/>
    <property type="match status" value="1"/>
</dbReference>
<dbReference type="Gene3D" id="3.30.450.20">
    <property type="entry name" value="PAS domain"/>
    <property type="match status" value="1"/>
</dbReference>
<dbReference type="InterPro" id="IPR001610">
    <property type="entry name" value="PAC"/>
</dbReference>
<dbReference type="InterPro" id="IPR001633">
    <property type="entry name" value="EAL_dom"/>
</dbReference>
<dbReference type="SMART" id="SM00086">
    <property type="entry name" value="PAC"/>
    <property type="match status" value="1"/>
</dbReference>
<reference evidence="5" key="1">
    <citation type="journal article" date="2019" name="PLoS Negl. Trop. Dis.">
        <title>Revisiting the worldwide diversity of Leptospira species in the environment.</title>
        <authorList>
            <person name="Vincent A.T."/>
            <person name="Schiettekatte O."/>
            <person name="Bourhy P."/>
            <person name="Veyrier F.J."/>
            <person name="Picardeau M."/>
        </authorList>
    </citation>
    <scope>NUCLEOTIDE SEQUENCE [LARGE SCALE GENOMIC DNA]</scope>
    <source>
        <strain evidence="5">201400974</strain>
    </source>
</reference>
<protein>
    <submittedName>
        <fullName evidence="5">EAL domain-containing protein</fullName>
    </submittedName>
</protein>
<proteinExistence type="predicted"/>
<dbReference type="NCBIfam" id="TIGR00229">
    <property type="entry name" value="sensory_box"/>
    <property type="match status" value="1"/>
</dbReference>
<dbReference type="PANTHER" id="PTHR44757:SF2">
    <property type="entry name" value="BIOFILM ARCHITECTURE MAINTENANCE PROTEIN MBAA"/>
    <property type="match status" value="1"/>
</dbReference>
<dbReference type="InterPro" id="IPR011006">
    <property type="entry name" value="CheY-like_superfamily"/>
</dbReference>
<evidence type="ECO:0000259" key="1">
    <source>
        <dbReference type="PROSITE" id="PS50112"/>
    </source>
</evidence>
<dbReference type="Proteomes" id="UP000298264">
    <property type="component" value="Unassembled WGS sequence"/>
</dbReference>
<dbReference type="NCBIfam" id="TIGR00254">
    <property type="entry name" value="GGDEF"/>
    <property type="match status" value="1"/>
</dbReference>
<dbReference type="PROSITE" id="PS50112">
    <property type="entry name" value="PAS"/>
    <property type="match status" value="1"/>
</dbReference>
<evidence type="ECO:0000313" key="6">
    <source>
        <dbReference type="Proteomes" id="UP000298264"/>
    </source>
</evidence>
<sequence length="699" mass="79434">MGSPLSLLVVESDTQEVFRLIREIKTHGFSPLYQVVSSWKDWEERVVEEDWDAIVCSMDWQDGKTPQDLLSDLREKKLDIPFIVVAKEAVLGNALQVMRAGAADIIEYSSLFRLPLVLERERRELVYRREKEITTNYLGDSLREIQFQKFALDQATIVSITDASGIITYVNEKFSIVSGYRKEELVGHSHRILKSDEKTLEEWKEMWEVIQKGRVWRGEIKNTKKDGTFYWVDTTIVPFSAQDGSIFQYIAIHHDITDRKLAEDQLTHDAFYDSLTGLPNRALFLVRIEQKISEYNLSSKGFPIVVSVNIDNFKRINNSLGNGSGDDILRIYAKRIESVSGSNATVTRLGADTFAVLVVDFLSLNEANDFANKLLDYLKEIIPYNGYEIYLTASSGIAAFGMAGKEAEDILKNAEIAMFHSKESKIGTVSIFSQTMQEKIHYQLEIQNDLKKAIERNEFVVYYQPIYDLKEKEIGHWEALVRWKHPKKGLVPPVDFIPMAEDSGLIVPLTKYVLDDSCLFVNEVSFVTDKVSVAINLSAEVFQHQNIFHWIVDVHNKTGIPFSSLQVEITESLAMKNMNETIPILSNLRDLGVKIALDDFGTGFSSLSYLEKLPLSIVKMDKSFLNNVVPGSKEALLLISIIHMAHDLGLKVIAEGVEDKTQFDLLADYKCDMIQGYLIAKPMALQEAKEFMQNFKPIS</sequence>
<dbReference type="SMART" id="SM00267">
    <property type="entry name" value="GGDEF"/>
    <property type="match status" value="1"/>
</dbReference>
<dbReference type="OrthoDB" id="310793at2"/>
<dbReference type="CDD" id="cd01948">
    <property type="entry name" value="EAL"/>
    <property type="match status" value="1"/>
</dbReference>